<dbReference type="SUPFAM" id="SSF53756">
    <property type="entry name" value="UDP-Glycosyltransferase/glycogen phosphorylase"/>
    <property type="match status" value="1"/>
</dbReference>
<dbReference type="Gene3D" id="3.40.50.2000">
    <property type="entry name" value="Glycogen Phosphorylase B"/>
    <property type="match status" value="2"/>
</dbReference>
<evidence type="ECO:0000313" key="2">
    <source>
        <dbReference type="Proteomes" id="UP001501844"/>
    </source>
</evidence>
<comment type="caution">
    <text evidence="1">The sequence shown here is derived from an EMBL/GenBank/DDBJ whole genome shotgun (WGS) entry which is preliminary data.</text>
</comment>
<proteinExistence type="predicted"/>
<gene>
    <name evidence="1" type="ORF">GCM10023183_00670</name>
</gene>
<accession>A0ABP8F528</accession>
<name>A0ABP8F528_9BACT</name>
<sequence>MENSTLNNKNILIVTEGFTFGGLETHLIGKIKVLNNLSYKVFLAVGKNFAESNLPASSCEKIFRGMNLSLESTSQDFVTTVSQLTEIINENNISVVDAHPFLSVLPAFFAANLNKVRFCYTLHGPASVMEFYGSLVDGLTKHLIFPYASLVAHVSPELKELTKGLVSAKRSKVYRNAISIHSEAKHSLLPLKSITVCLASRLDSFKVEGIKAFLSVAPAHCIERIDIYGDGPETENLAEWISEEIMDGRPQVALRGLSLQIDQVYEQTDLVAGMGRVVLEGAAANKPVLLIGYDGVKGLLDKKRMHQAAKTNFSGRGLESISEDELVRQFNRLLRYPESYKLRDWVDKNANQEMVWSSFVKDVSVSPIKKSRLVADVYKCFENTISPIPYYLDPVLHGKVEKIINAVIQKKIKSRSVYANSGNN</sequence>
<dbReference type="RefSeq" id="WP_345161172.1">
    <property type="nucleotide sequence ID" value="NZ_BAABGX010000001.1"/>
</dbReference>
<protein>
    <submittedName>
        <fullName evidence="1">Uncharacterized protein</fullName>
    </submittedName>
</protein>
<keyword evidence="2" id="KW-1185">Reference proteome</keyword>
<organism evidence="1 2">
    <name type="scientific">Nibribacter koreensis</name>
    <dbReference type="NCBI Taxonomy" id="1084519"/>
    <lineage>
        <taxon>Bacteria</taxon>
        <taxon>Pseudomonadati</taxon>
        <taxon>Bacteroidota</taxon>
        <taxon>Cytophagia</taxon>
        <taxon>Cytophagales</taxon>
        <taxon>Hymenobacteraceae</taxon>
        <taxon>Nibribacter</taxon>
    </lineage>
</organism>
<reference evidence="2" key="1">
    <citation type="journal article" date="2019" name="Int. J. Syst. Evol. Microbiol.">
        <title>The Global Catalogue of Microorganisms (GCM) 10K type strain sequencing project: providing services to taxonomists for standard genome sequencing and annotation.</title>
        <authorList>
            <consortium name="The Broad Institute Genomics Platform"/>
            <consortium name="The Broad Institute Genome Sequencing Center for Infectious Disease"/>
            <person name="Wu L."/>
            <person name="Ma J."/>
        </authorList>
    </citation>
    <scope>NUCLEOTIDE SEQUENCE [LARGE SCALE GENOMIC DNA]</scope>
    <source>
        <strain evidence="2">JCM 17917</strain>
    </source>
</reference>
<dbReference type="Proteomes" id="UP001501844">
    <property type="component" value="Unassembled WGS sequence"/>
</dbReference>
<evidence type="ECO:0000313" key="1">
    <source>
        <dbReference type="EMBL" id="GAA4295161.1"/>
    </source>
</evidence>
<dbReference type="EMBL" id="BAABGX010000001">
    <property type="protein sequence ID" value="GAA4295161.1"/>
    <property type="molecule type" value="Genomic_DNA"/>
</dbReference>